<evidence type="ECO:0000313" key="1">
    <source>
        <dbReference type="EMBL" id="ASM78031.1"/>
    </source>
</evidence>
<name>A0A221KG85_VITFI</name>
<accession>A0A221KG85</accession>
<protein>
    <submittedName>
        <fullName evidence="1">Uncharacterized protein</fullName>
    </submittedName>
</protein>
<keyword evidence="2" id="KW-1185">Reference proteome</keyword>
<dbReference type="Proteomes" id="UP000199729">
    <property type="component" value="Chromosome"/>
</dbReference>
<proteinExistence type="predicted"/>
<evidence type="ECO:0000313" key="2">
    <source>
        <dbReference type="Proteomes" id="UP000199729"/>
    </source>
</evidence>
<dbReference type="AlphaFoldDB" id="A0A221KG85"/>
<dbReference type="EMBL" id="CP022423">
    <property type="protein sequence ID" value="ASM78031.1"/>
    <property type="molecule type" value="Genomic_DNA"/>
</dbReference>
<gene>
    <name evidence="1" type="ORF">VITFI_CDS2253</name>
</gene>
<dbReference type="KEGG" id="vff:VITFI_CDS2253"/>
<reference evidence="1 2" key="1">
    <citation type="submission" date="2017-07" db="EMBL/GenBank/DDBJ databases">
        <title>Complete Genome Sequence of the cosmetic ferment Vitreoscilla filiformis (ATCC15551).</title>
        <authorList>
            <person name="Contreras S."/>
            <person name="Sagory-Zalkind P."/>
            <person name="Blanquart H."/>
            <person name="Iltis A."/>
            <person name="Morand S.C."/>
        </authorList>
    </citation>
    <scope>NUCLEOTIDE SEQUENCE [LARGE SCALE GENOMIC DNA]</scope>
    <source>
        <strain evidence="1 2">ATCC 15551</strain>
    </source>
</reference>
<dbReference type="RefSeq" id="WP_157725658.1">
    <property type="nucleotide sequence ID" value="NZ_CP022423.1"/>
</dbReference>
<organism evidence="1 2">
    <name type="scientific">Vitreoscilla filiformis</name>
    <dbReference type="NCBI Taxonomy" id="63"/>
    <lineage>
        <taxon>Bacteria</taxon>
        <taxon>Pseudomonadati</taxon>
        <taxon>Pseudomonadota</taxon>
        <taxon>Betaproteobacteria</taxon>
        <taxon>Neisseriales</taxon>
        <taxon>Neisseriaceae</taxon>
        <taxon>Vitreoscilla</taxon>
    </lineage>
</organism>
<sequence length="66" mass="7766">MQALCKYEKPRKERESWLKEEIQKEKKKRGIFGTGRTPRRLNGKKGKLAVERLLQIVVVLGRWDSA</sequence>